<dbReference type="InterPro" id="IPR001584">
    <property type="entry name" value="Integrase_cat-core"/>
</dbReference>
<evidence type="ECO:0000256" key="22">
    <source>
        <dbReference type="ARBA" id="ARBA00049244"/>
    </source>
</evidence>
<evidence type="ECO:0000256" key="11">
    <source>
        <dbReference type="ARBA" id="ARBA00022801"/>
    </source>
</evidence>
<keyword evidence="20" id="KW-0511">Multifunctional enzyme</keyword>
<keyword evidence="10" id="KW-0255">Endonuclease</keyword>
<dbReference type="PANTHER" id="PTHR42648:SF11">
    <property type="entry name" value="TRANSPOSON TY4-P GAG-POL POLYPROTEIN"/>
    <property type="match status" value="1"/>
</dbReference>
<dbReference type="Proteomes" id="UP000077671">
    <property type="component" value="Unassembled WGS sequence"/>
</dbReference>
<keyword evidence="17" id="KW-0808">Transferase</keyword>
<evidence type="ECO:0000259" key="24">
    <source>
        <dbReference type="PROSITE" id="PS50994"/>
    </source>
</evidence>
<dbReference type="GO" id="GO:0015074">
    <property type="term" value="P:DNA integration"/>
    <property type="evidence" value="ECO:0007669"/>
    <property type="project" value="UniProtKB-KW"/>
</dbReference>
<evidence type="ECO:0000313" key="26">
    <source>
        <dbReference type="Proteomes" id="UP000077671"/>
    </source>
</evidence>
<dbReference type="GO" id="GO:0003964">
    <property type="term" value="F:RNA-directed DNA polymerase activity"/>
    <property type="evidence" value="ECO:0007669"/>
    <property type="project" value="UniProtKB-KW"/>
</dbReference>
<comment type="function">
    <text evidence="1">The aspartyl protease (PR) mediates the proteolytic cleavages of the Gag and Gag-Pol polyproteins after assembly of the VLP.</text>
</comment>
<evidence type="ECO:0000256" key="17">
    <source>
        <dbReference type="ARBA" id="ARBA00022932"/>
    </source>
</evidence>
<keyword evidence="5" id="KW-0548">Nucleotidyltransferase</keyword>
<evidence type="ECO:0000256" key="8">
    <source>
        <dbReference type="ARBA" id="ARBA00022741"/>
    </source>
</evidence>
<dbReference type="GO" id="GO:0032196">
    <property type="term" value="P:transposition"/>
    <property type="evidence" value="ECO:0007669"/>
    <property type="project" value="UniProtKB-KW"/>
</dbReference>
<evidence type="ECO:0000313" key="25">
    <source>
        <dbReference type="EMBL" id="KAE8247974.1"/>
    </source>
</evidence>
<evidence type="ECO:0000256" key="19">
    <source>
        <dbReference type="ARBA" id="ARBA00023172"/>
    </source>
</evidence>
<feature type="compositionally biased region" description="Basic and acidic residues" evidence="23">
    <location>
        <begin position="602"/>
        <end position="625"/>
    </location>
</feature>
<dbReference type="Pfam" id="PF22936">
    <property type="entry name" value="Pol_BBD"/>
    <property type="match status" value="1"/>
</dbReference>
<dbReference type="GO" id="GO:0003887">
    <property type="term" value="F:DNA-directed DNA polymerase activity"/>
    <property type="evidence" value="ECO:0007669"/>
    <property type="project" value="UniProtKB-KW"/>
</dbReference>
<dbReference type="PANTHER" id="PTHR42648">
    <property type="entry name" value="TRANSPOSASE, PUTATIVE-RELATED"/>
    <property type="match status" value="1"/>
</dbReference>
<proteinExistence type="predicted"/>
<keyword evidence="11" id="KW-0378">Hydrolase</keyword>
<evidence type="ECO:0000256" key="5">
    <source>
        <dbReference type="ARBA" id="ARBA00022695"/>
    </source>
</evidence>
<feature type="region of interest" description="Disordered" evidence="23">
    <location>
        <begin position="1"/>
        <end position="23"/>
    </location>
</feature>
<keyword evidence="15" id="KW-0229">DNA integration</keyword>
<evidence type="ECO:0000256" key="23">
    <source>
        <dbReference type="SAM" id="MobiDB-lite"/>
    </source>
</evidence>
<evidence type="ECO:0000256" key="1">
    <source>
        <dbReference type="ARBA" id="ARBA00002180"/>
    </source>
</evidence>
<evidence type="ECO:0000256" key="21">
    <source>
        <dbReference type="ARBA" id="ARBA00048173"/>
    </source>
</evidence>
<dbReference type="InterPro" id="IPR057670">
    <property type="entry name" value="SH3_retrovirus"/>
</dbReference>
<dbReference type="GO" id="GO:0004519">
    <property type="term" value="F:endonuclease activity"/>
    <property type="evidence" value="ECO:0007669"/>
    <property type="project" value="UniProtKB-KW"/>
</dbReference>
<keyword evidence="18" id="KW-0917">Virion maturation</keyword>
<dbReference type="GO" id="GO:0006508">
    <property type="term" value="P:proteolysis"/>
    <property type="evidence" value="ECO:0007669"/>
    <property type="project" value="UniProtKB-KW"/>
</dbReference>
<dbReference type="Pfam" id="PF07727">
    <property type="entry name" value="RVT_2"/>
    <property type="match status" value="1"/>
</dbReference>
<evidence type="ECO:0000256" key="20">
    <source>
        <dbReference type="ARBA" id="ARBA00023268"/>
    </source>
</evidence>
<reference evidence="25" key="1">
    <citation type="submission" date="2016-04" db="EMBL/GenBank/DDBJ databases">
        <authorList>
            <person name="Nguyen H.D."/>
            <person name="Kesanakurti P."/>
            <person name="Cullis J."/>
            <person name="Levesque C.A."/>
            <person name="Hambleton S."/>
        </authorList>
    </citation>
    <scope>NUCLEOTIDE SEQUENCE</scope>
    <source>
        <strain evidence="25">DAOMC 238032</strain>
    </source>
</reference>
<evidence type="ECO:0000256" key="4">
    <source>
        <dbReference type="ARBA" id="ARBA00022670"/>
    </source>
</evidence>
<organism evidence="25 26">
    <name type="scientific">Tilletia caries</name>
    <name type="common">wheat bunt fungus</name>
    <dbReference type="NCBI Taxonomy" id="13290"/>
    <lineage>
        <taxon>Eukaryota</taxon>
        <taxon>Fungi</taxon>
        <taxon>Dikarya</taxon>
        <taxon>Basidiomycota</taxon>
        <taxon>Ustilaginomycotina</taxon>
        <taxon>Exobasidiomycetes</taxon>
        <taxon>Tilletiales</taxon>
        <taxon>Tilletiaceae</taxon>
        <taxon>Tilletia</taxon>
    </lineage>
</organism>
<keyword evidence="12" id="KW-0067">ATP-binding</keyword>
<feature type="domain" description="Integrase catalytic" evidence="24">
    <location>
        <begin position="229"/>
        <end position="401"/>
    </location>
</feature>
<dbReference type="GO" id="GO:0006310">
    <property type="term" value="P:DNA recombination"/>
    <property type="evidence" value="ECO:0007669"/>
    <property type="project" value="UniProtKB-KW"/>
</dbReference>
<dbReference type="GO" id="GO:0005524">
    <property type="term" value="F:ATP binding"/>
    <property type="evidence" value="ECO:0007669"/>
    <property type="project" value="UniProtKB-KW"/>
</dbReference>
<evidence type="ECO:0000256" key="13">
    <source>
        <dbReference type="ARBA" id="ARBA00022842"/>
    </source>
</evidence>
<dbReference type="InterPro" id="IPR036397">
    <property type="entry name" value="RNaseH_sf"/>
</dbReference>
<comment type="catalytic activity">
    <reaction evidence="21">
        <text>DNA(n) + a 2'-deoxyribonucleoside 5'-triphosphate = DNA(n+1) + diphosphate</text>
        <dbReference type="Rhea" id="RHEA:22508"/>
        <dbReference type="Rhea" id="RHEA-COMP:17339"/>
        <dbReference type="Rhea" id="RHEA-COMP:17340"/>
        <dbReference type="ChEBI" id="CHEBI:33019"/>
        <dbReference type="ChEBI" id="CHEBI:61560"/>
        <dbReference type="ChEBI" id="CHEBI:173112"/>
        <dbReference type="EC" id="2.7.7.49"/>
    </reaction>
</comment>
<feature type="compositionally biased region" description="Low complexity" evidence="23">
    <location>
        <begin position="568"/>
        <end position="586"/>
    </location>
</feature>
<dbReference type="InterPro" id="IPR043502">
    <property type="entry name" value="DNA/RNA_pol_sf"/>
</dbReference>
<keyword evidence="19" id="KW-0233">DNA recombination</keyword>
<evidence type="ECO:0000256" key="2">
    <source>
        <dbReference type="ARBA" id="ARBA00022578"/>
    </source>
</evidence>
<keyword evidence="7" id="KW-0479">Metal-binding</keyword>
<keyword evidence="13" id="KW-0460">Magnesium</keyword>
<dbReference type="SUPFAM" id="SSF56672">
    <property type="entry name" value="DNA/RNA polymerases"/>
    <property type="match status" value="1"/>
</dbReference>
<dbReference type="GO" id="GO:0003723">
    <property type="term" value="F:RNA binding"/>
    <property type="evidence" value="ECO:0007669"/>
    <property type="project" value="UniProtKB-KW"/>
</dbReference>
<evidence type="ECO:0000256" key="10">
    <source>
        <dbReference type="ARBA" id="ARBA00022759"/>
    </source>
</evidence>
<dbReference type="SUPFAM" id="SSF53098">
    <property type="entry name" value="Ribonuclease H-like"/>
    <property type="match status" value="1"/>
</dbReference>
<gene>
    <name evidence="25" type="ORF">A4X03_0g6907</name>
</gene>
<dbReference type="InterPro" id="IPR039537">
    <property type="entry name" value="Retrotran_Ty1/copia-like"/>
</dbReference>
<comment type="catalytic activity">
    <reaction evidence="22">
        <text>DNA(n) + a 2'-deoxyribonucleoside 5'-triphosphate = DNA(n+1) + diphosphate</text>
        <dbReference type="Rhea" id="RHEA:22508"/>
        <dbReference type="Rhea" id="RHEA-COMP:17339"/>
        <dbReference type="Rhea" id="RHEA-COMP:17340"/>
        <dbReference type="ChEBI" id="CHEBI:33019"/>
        <dbReference type="ChEBI" id="CHEBI:61560"/>
        <dbReference type="ChEBI" id="CHEBI:173112"/>
        <dbReference type="EC" id="2.7.7.7"/>
    </reaction>
</comment>
<keyword evidence="8" id="KW-0547">Nucleotide-binding</keyword>
<keyword evidence="6" id="KW-0540">Nuclease</keyword>
<evidence type="ECO:0000256" key="3">
    <source>
        <dbReference type="ARBA" id="ARBA00022612"/>
    </source>
</evidence>
<evidence type="ECO:0000256" key="14">
    <source>
        <dbReference type="ARBA" id="ARBA00022884"/>
    </source>
</evidence>
<comment type="caution">
    <text evidence="25">The sequence shown here is derived from an EMBL/GenBank/DDBJ whole genome shotgun (WGS) entry which is preliminary data.</text>
</comment>
<feature type="region of interest" description="Disordered" evidence="23">
    <location>
        <begin position="557"/>
        <end position="626"/>
    </location>
</feature>
<dbReference type="Gene3D" id="3.30.420.10">
    <property type="entry name" value="Ribonuclease H-like superfamily/Ribonuclease H"/>
    <property type="match status" value="1"/>
</dbReference>
<dbReference type="InterPro" id="IPR013103">
    <property type="entry name" value="RVT_2"/>
</dbReference>
<dbReference type="AlphaFoldDB" id="A0A8T8STY1"/>
<dbReference type="InterPro" id="IPR054722">
    <property type="entry name" value="PolX-like_BBD"/>
</dbReference>
<sequence>MSSAPSPWQGAHNGGSTKWIIDSGASSHMTPHNELFSDIRPDSTSVMTADGKRLRAQGRGNVTLVITNPKWDEITLYDVLHVPGLECNLVSVHQLNKDHLKVEFTLKLEARVTDPFNKDFVIIGSWSAASQAYLLPTVGCLENANVSAFAASCSDVRSAASEAGELAPPPSNAQVFRLWSLWHPRLGHLGNAALPLLAQNSVGLPALLYKRNASRQLLCETCSLTKIKKSPFPTSTTKTHRALELVHADLTGRIIAKSLGGAEYIAVLVDDFTRMMWVLPLVRKSDFVEKFIEWRNEVVPYKGQLACLRTDGGGEFNNAALHAALGGARHERSCAYTAQQNGVAERYVGILKSVMRPILHGRQLPLEFWAEAAMTATYIRNRCPSSANGGKTPFELWHGTPPNLSDLRVFGCLAFAMLSDKQREHSLAFRSRPGVFIGYDMGQKGYRIYFPDTRVVVVTRNVEFHEEKGYDFSYFSPQDSSEGPPLAVDLTVNPAPRPPGLRPRLVVIGPRPPAPPADAIVELEELAPGAAPASAAAPAPAPAPVAAPAPAPPLSPAPAPGPVPAPVASPAAPSSSAPGPSLSVGARGSQPAPARSKSRLPPTKEHQTRQHVERLKQGRAHREASRAVLSMSNSYASSFRAQLLADGIELEPSTLKEAMRRTDWALWLEAMREEMNSHAEMGTWVLEEVPDDRDLVGSRWVFKLKLDSEGQIARYKARLVAQGFSQVFGVDYNETYSPVTRFVTIRTLLALATFYDWSVHQLDVVTAYLYGKLDKPVYMRQPPGFELAGQEHLCCRLIRSLYGLKQSGREWYFTLRAALIELEFEQSTADPAIFTFGKGASAIIVAIYVDDVLVLGKDTNEINAIKAALGKRFKMKDQGSIGQFLGMNVERSQDGRSFLISQSAYIRSMLSRFGYKDIKPAPNPLDPKQRLHPYDGQGSDEERRLFQAILGCLNWLSQASRPDIAYAVATLARHASNPGPIHFGCIKRTMRYLAGTIDLKLHITASADEDIVAYSDADFGGDFSAKSTSGWCVAVHGATVAWGAKLQSLVSDSTAQAEIIAVWQTAREVLALRHFFEDLGLRDVNAGGPSIIYCDNQPAIHILTNPVSNGLTRHMERKYLATREHQERGLVHVTYVNIKANPADMFTKALIPTTHHQHRSAVGLYQHA</sequence>
<keyword evidence="3" id="KW-1188">Viral release from host cell</keyword>
<dbReference type="CDD" id="cd09272">
    <property type="entry name" value="RNase_HI_RT_Ty1"/>
    <property type="match status" value="1"/>
</dbReference>
<evidence type="ECO:0000256" key="18">
    <source>
        <dbReference type="ARBA" id="ARBA00023113"/>
    </source>
</evidence>
<dbReference type="InterPro" id="IPR012337">
    <property type="entry name" value="RNaseH-like_sf"/>
</dbReference>
<dbReference type="EMBL" id="LWDD02001456">
    <property type="protein sequence ID" value="KAE8247974.1"/>
    <property type="molecule type" value="Genomic_DNA"/>
</dbReference>
<keyword evidence="4" id="KW-0645">Protease</keyword>
<accession>A0A8T8STY1</accession>
<feature type="compositionally biased region" description="Pro residues" evidence="23">
    <location>
        <begin position="557"/>
        <end position="567"/>
    </location>
</feature>
<evidence type="ECO:0000256" key="9">
    <source>
        <dbReference type="ARBA" id="ARBA00022750"/>
    </source>
</evidence>
<evidence type="ECO:0000256" key="12">
    <source>
        <dbReference type="ARBA" id="ARBA00022840"/>
    </source>
</evidence>
<evidence type="ECO:0000256" key="15">
    <source>
        <dbReference type="ARBA" id="ARBA00022908"/>
    </source>
</evidence>
<dbReference type="GO" id="GO:0005634">
    <property type="term" value="C:nucleus"/>
    <property type="evidence" value="ECO:0007669"/>
    <property type="project" value="UniProtKB-ARBA"/>
</dbReference>
<dbReference type="GO" id="GO:0046872">
    <property type="term" value="F:metal ion binding"/>
    <property type="evidence" value="ECO:0007669"/>
    <property type="project" value="UniProtKB-KW"/>
</dbReference>
<protein>
    <recommendedName>
        <fullName evidence="24">Integrase catalytic domain-containing protein</fullName>
    </recommendedName>
</protein>
<dbReference type="PROSITE" id="PS50994">
    <property type="entry name" value="INTEGRASE"/>
    <property type="match status" value="1"/>
</dbReference>
<dbReference type="GO" id="GO:0004190">
    <property type="term" value="F:aspartic-type endopeptidase activity"/>
    <property type="evidence" value="ECO:0007669"/>
    <property type="project" value="UniProtKB-KW"/>
</dbReference>
<keyword evidence="9" id="KW-0064">Aspartyl protease</keyword>
<name>A0A8T8STY1_9BASI</name>
<evidence type="ECO:0000256" key="16">
    <source>
        <dbReference type="ARBA" id="ARBA00022918"/>
    </source>
</evidence>
<keyword evidence="17" id="KW-0239">DNA-directed DNA polymerase</keyword>
<evidence type="ECO:0000256" key="6">
    <source>
        <dbReference type="ARBA" id="ARBA00022722"/>
    </source>
</evidence>
<keyword evidence="14" id="KW-0694">RNA-binding</keyword>
<keyword evidence="2" id="KW-0815">Transposition</keyword>
<reference evidence="25" key="2">
    <citation type="journal article" date="2019" name="IMA Fungus">
        <title>Genome sequencing and comparison of five Tilletia species to identify candidate genes for the detection of regulated species infecting wheat.</title>
        <authorList>
            <person name="Nguyen H.D.T."/>
            <person name="Sultana T."/>
            <person name="Kesanakurti P."/>
            <person name="Hambleton S."/>
        </authorList>
    </citation>
    <scope>NUCLEOTIDE SEQUENCE</scope>
    <source>
        <strain evidence="25">DAOMC 238032</strain>
    </source>
</reference>
<keyword evidence="16" id="KW-0695">RNA-directed DNA polymerase</keyword>
<evidence type="ECO:0000256" key="7">
    <source>
        <dbReference type="ARBA" id="ARBA00022723"/>
    </source>
</evidence>
<dbReference type="Pfam" id="PF25597">
    <property type="entry name" value="SH3_retrovirus"/>
    <property type="match status" value="1"/>
</dbReference>